<name>A0A6N9YPU8_9ACTN</name>
<organism evidence="3 4">
    <name type="scientific">Phytoactinopolyspora alkaliphila</name>
    <dbReference type="NCBI Taxonomy" id="1783498"/>
    <lineage>
        <taxon>Bacteria</taxon>
        <taxon>Bacillati</taxon>
        <taxon>Actinomycetota</taxon>
        <taxon>Actinomycetes</taxon>
        <taxon>Jiangellales</taxon>
        <taxon>Jiangellaceae</taxon>
        <taxon>Phytoactinopolyspora</taxon>
    </lineage>
</organism>
<dbReference type="PANTHER" id="PTHR30204">
    <property type="entry name" value="REDOX-CYCLING DRUG-SENSING TRANSCRIPTIONAL ACTIVATOR SOXR"/>
    <property type="match status" value="1"/>
</dbReference>
<dbReference type="PROSITE" id="PS50937">
    <property type="entry name" value="HTH_MERR_2"/>
    <property type="match status" value="1"/>
</dbReference>
<evidence type="ECO:0000313" key="3">
    <source>
        <dbReference type="EMBL" id="NED97081.1"/>
    </source>
</evidence>
<evidence type="ECO:0000256" key="1">
    <source>
        <dbReference type="ARBA" id="ARBA00023125"/>
    </source>
</evidence>
<comment type="caution">
    <text evidence="3">The sequence shown here is derived from an EMBL/GenBank/DDBJ whole genome shotgun (WGS) entry which is preliminary data.</text>
</comment>
<dbReference type="InterPro" id="IPR009061">
    <property type="entry name" value="DNA-bd_dom_put_sf"/>
</dbReference>
<dbReference type="InterPro" id="IPR000551">
    <property type="entry name" value="MerR-type_HTH_dom"/>
</dbReference>
<accession>A0A6N9YPU8</accession>
<dbReference type="Pfam" id="PF13411">
    <property type="entry name" value="MerR_1"/>
    <property type="match status" value="1"/>
</dbReference>
<evidence type="ECO:0000313" key="4">
    <source>
        <dbReference type="Proteomes" id="UP000469185"/>
    </source>
</evidence>
<dbReference type="SUPFAM" id="SSF46955">
    <property type="entry name" value="Putative DNA-binding domain"/>
    <property type="match status" value="1"/>
</dbReference>
<dbReference type="GO" id="GO:0003700">
    <property type="term" value="F:DNA-binding transcription factor activity"/>
    <property type="evidence" value="ECO:0007669"/>
    <property type="project" value="InterPro"/>
</dbReference>
<dbReference type="AlphaFoldDB" id="A0A6N9YPU8"/>
<proteinExistence type="predicted"/>
<dbReference type="SMART" id="SM00422">
    <property type="entry name" value="HTH_MERR"/>
    <property type="match status" value="1"/>
</dbReference>
<dbReference type="CDD" id="cd00592">
    <property type="entry name" value="HTH_MerR-like"/>
    <property type="match status" value="1"/>
</dbReference>
<dbReference type="InterPro" id="IPR047057">
    <property type="entry name" value="MerR_fam"/>
</dbReference>
<sequence>MRIGELAELAGVTIRTIRYYHQARVLPEPPRRSNGYRDYTVDHLVAVLRINQLTSSGLSLAQAGAVAADSASATTDEALDEVDRALAARIAALTEQRERLARARAGHHVGLSRVAAALSLTSTDVPTAILLAHLYKDHPQIDLLADALLEPKLRSALVSTQERFDAIDETSTDSELEELTLWVRSLLTEFTGDLPPLTEEQSQLILNLVERDLNDRQKELVRRQE</sequence>
<gene>
    <name evidence="3" type="ORF">G1H11_17400</name>
</gene>
<dbReference type="RefSeq" id="WP_163819857.1">
    <property type="nucleotide sequence ID" value="NZ_JAAGOB010000009.1"/>
</dbReference>
<protein>
    <submittedName>
        <fullName evidence="3">MerR family transcriptional regulator</fullName>
    </submittedName>
</protein>
<dbReference type="PANTHER" id="PTHR30204:SF93">
    <property type="entry name" value="HTH MERR-TYPE DOMAIN-CONTAINING PROTEIN"/>
    <property type="match status" value="1"/>
</dbReference>
<feature type="domain" description="HTH merR-type" evidence="2">
    <location>
        <begin position="1"/>
        <end position="69"/>
    </location>
</feature>
<keyword evidence="1" id="KW-0238">DNA-binding</keyword>
<evidence type="ECO:0000259" key="2">
    <source>
        <dbReference type="PROSITE" id="PS50937"/>
    </source>
</evidence>
<dbReference type="EMBL" id="JAAGOB010000009">
    <property type="protein sequence ID" value="NED97081.1"/>
    <property type="molecule type" value="Genomic_DNA"/>
</dbReference>
<dbReference type="Gene3D" id="1.10.1660.10">
    <property type="match status" value="1"/>
</dbReference>
<reference evidence="3 4" key="1">
    <citation type="submission" date="2020-02" db="EMBL/GenBank/DDBJ databases">
        <authorList>
            <person name="Li X.-J."/>
            <person name="Feng X.-M."/>
        </authorList>
    </citation>
    <scope>NUCLEOTIDE SEQUENCE [LARGE SCALE GENOMIC DNA]</scope>
    <source>
        <strain evidence="3 4">CGMCC 4.7225</strain>
    </source>
</reference>
<dbReference type="GO" id="GO:0003677">
    <property type="term" value="F:DNA binding"/>
    <property type="evidence" value="ECO:0007669"/>
    <property type="project" value="UniProtKB-KW"/>
</dbReference>
<dbReference type="Proteomes" id="UP000469185">
    <property type="component" value="Unassembled WGS sequence"/>
</dbReference>
<keyword evidence="4" id="KW-1185">Reference proteome</keyword>